<evidence type="ECO:0000256" key="2">
    <source>
        <dbReference type="ARBA" id="ARBA00022679"/>
    </source>
</evidence>
<proteinExistence type="predicted"/>
<dbReference type="EMBL" id="CZAB01000094">
    <property type="protein sequence ID" value="CUQ13930.1"/>
    <property type="molecule type" value="Genomic_DNA"/>
</dbReference>
<evidence type="ECO:0000313" key="5">
    <source>
        <dbReference type="Proteomes" id="UP000095512"/>
    </source>
</evidence>
<dbReference type="CDD" id="cd02440">
    <property type="entry name" value="AdoMet_MTases"/>
    <property type="match status" value="1"/>
</dbReference>
<keyword evidence="2 4" id="KW-0808">Transferase</keyword>
<dbReference type="RefSeq" id="WP_057573014.1">
    <property type="nucleotide sequence ID" value="NZ_CAUDZF010000025.1"/>
</dbReference>
<dbReference type="SUPFAM" id="SSF53335">
    <property type="entry name" value="S-adenosyl-L-methionine-dependent methyltransferases"/>
    <property type="match status" value="1"/>
</dbReference>
<dbReference type="InterPro" id="IPR029063">
    <property type="entry name" value="SAM-dependent_MTases_sf"/>
</dbReference>
<protein>
    <submittedName>
        <fullName evidence="4">Type 11 methyltransferase</fullName>
    </submittedName>
</protein>
<evidence type="ECO:0000259" key="3">
    <source>
        <dbReference type="Pfam" id="PF13649"/>
    </source>
</evidence>
<dbReference type="GO" id="GO:0032259">
    <property type="term" value="P:methylation"/>
    <property type="evidence" value="ECO:0007669"/>
    <property type="project" value="UniProtKB-KW"/>
</dbReference>
<keyword evidence="1 4" id="KW-0489">Methyltransferase</keyword>
<name>A0A174U2S1_9FIRM</name>
<feature type="domain" description="Methyltransferase" evidence="3">
    <location>
        <begin position="41"/>
        <end position="129"/>
    </location>
</feature>
<gene>
    <name evidence="4" type="ORF">ERS852480_04960</name>
</gene>
<organism evidence="4 5">
    <name type="scientific">Enterocloster clostridioformis</name>
    <dbReference type="NCBI Taxonomy" id="1531"/>
    <lineage>
        <taxon>Bacteria</taxon>
        <taxon>Bacillati</taxon>
        <taxon>Bacillota</taxon>
        <taxon>Clostridia</taxon>
        <taxon>Lachnospirales</taxon>
        <taxon>Lachnospiraceae</taxon>
        <taxon>Enterocloster</taxon>
    </lineage>
</organism>
<dbReference type="PANTHER" id="PTHR43861">
    <property type="entry name" value="TRANS-ACONITATE 2-METHYLTRANSFERASE-RELATED"/>
    <property type="match status" value="1"/>
</dbReference>
<evidence type="ECO:0000256" key="1">
    <source>
        <dbReference type="ARBA" id="ARBA00022603"/>
    </source>
</evidence>
<dbReference type="Proteomes" id="UP000095512">
    <property type="component" value="Unassembled WGS sequence"/>
</dbReference>
<dbReference type="PANTHER" id="PTHR43861:SF1">
    <property type="entry name" value="TRANS-ACONITATE 2-METHYLTRANSFERASE"/>
    <property type="match status" value="1"/>
</dbReference>
<sequence length="195" mass="23013">MNDSLQYYNQHAKEFFDSTRDVKFKDMQERFLKYLQPGDRILDFGCGSGRDTRYFMDRGFETDAIDGSEELVRIASEYTGIEVRQMYFQNLDEKEAYDGIWACSSILHLSYGELEDVFVKMARALNHHGILYTSFKYGTAEGEPSGRYFTDMTERKMDKLLKDVNTFDIMEMWVTDDVRPGRAEEKWLNMILRKK</sequence>
<evidence type="ECO:0000313" key="4">
    <source>
        <dbReference type="EMBL" id="CUQ13930.1"/>
    </source>
</evidence>
<dbReference type="Gene3D" id="3.40.50.150">
    <property type="entry name" value="Vaccinia Virus protein VP39"/>
    <property type="match status" value="1"/>
</dbReference>
<dbReference type="AlphaFoldDB" id="A0A174U2S1"/>
<dbReference type="InterPro" id="IPR041698">
    <property type="entry name" value="Methyltransf_25"/>
</dbReference>
<dbReference type="Pfam" id="PF13649">
    <property type="entry name" value="Methyltransf_25"/>
    <property type="match status" value="1"/>
</dbReference>
<accession>A0A174U2S1</accession>
<dbReference type="GO" id="GO:0008168">
    <property type="term" value="F:methyltransferase activity"/>
    <property type="evidence" value="ECO:0007669"/>
    <property type="project" value="UniProtKB-KW"/>
</dbReference>
<reference evidence="4 5" key="1">
    <citation type="submission" date="2015-09" db="EMBL/GenBank/DDBJ databases">
        <authorList>
            <consortium name="Pathogen Informatics"/>
        </authorList>
    </citation>
    <scope>NUCLEOTIDE SEQUENCE [LARGE SCALE GENOMIC DNA]</scope>
    <source>
        <strain evidence="4 5">2789STDY5834865</strain>
    </source>
</reference>